<keyword evidence="5" id="KW-0963">Cytoplasm</keyword>
<dbReference type="AlphaFoldDB" id="A0AAN6IXR2"/>
<gene>
    <name evidence="12" type="ORF">HRR80_002459</name>
</gene>
<proteinExistence type="inferred from homology"/>
<accession>A0AAN6IXR2</accession>
<dbReference type="GO" id="GO:0032511">
    <property type="term" value="P:late endosome to vacuole transport via multivesicular body sorting pathway"/>
    <property type="evidence" value="ECO:0007669"/>
    <property type="project" value="InterPro"/>
</dbReference>
<sequence length="487" mass="52300">MAAQVPAALKTADITAFAHRAAQLEKVKPIIAYWCNYWIVNQILSKGLHNADQESLTYTTTLMDKLERFKAENAEEAAVSDDVVGKAYVEQFALETLERADNAVRANKATKQTADTFRAAATFLELLQIWGPLDGEISSKIKYAKYHAVRIVKAIQAGEDPNLSNPKPEQPAGEALPPLNPDDPEVQALEGDSRKSRQPSVVEVPDEADQTQRSLAQRSSLDESLHPSRDTSNPPPVPKQERQPSVVEIPDEADRVQSYIAPQSIIDESLHPSREPSAPRTPTNTVSPIVPEDAASFYKTQPGPSDISLPEASSARKPSIGGNYFPTVPSAVAPELPSAPVAMDAAPFLPSAPTDFSGTPPVHPDPSSTSGPNSLGAGSPSPPPHRHGQFLPPSAPGQPPQIPPNLQPQVPPPQIPQNPPQLRQAHGSAPPVHQPQQPTQSANVVVDEEAIMKAQKHARWAISALNFEDVPTAIRELQGALALLGAR</sequence>
<comment type="similarity">
    <text evidence="3">Belongs to the VTA1 family.</text>
</comment>
<dbReference type="Pfam" id="PF18097">
    <property type="entry name" value="Vta1_C"/>
    <property type="match status" value="1"/>
</dbReference>
<evidence type="ECO:0000256" key="7">
    <source>
        <dbReference type="ARBA" id="ARBA00022927"/>
    </source>
</evidence>
<reference evidence="12" key="1">
    <citation type="submission" date="2023-01" db="EMBL/GenBank/DDBJ databases">
        <title>Exophiala dermititidis isolated from Cystic Fibrosis Patient.</title>
        <authorList>
            <person name="Kurbessoian T."/>
            <person name="Crocker A."/>
            <person name="Murante D."/>
            <person name="Hogan D.A."/>
            <person name="Stajich J.E."/>
        </authorList>
    </citation>
    <scope>NUCLEOTIDE SEQUENCE</scope>
    <source>
        <strain evidence="12">Ex8</strain>
    </source>
</reference>
<feature type="compositionally biased region" description="Polar residues" evidence="9">
    <location>
        <begin position="434"/>
        <end position="443"/>
    </location>
</feature>
<evidence type="ECO:0000256" key="4">
    <source>
        <dbReference type="ARBA" id="ARBA00022448"/>
    </source>
</evidence>
<dbReference type="Gene3D" id="1.20.5.420">
    <property type="entry name" value="Immunoglobulin FC, subunit C"/>
    <property type="match status" value="1"/>
</dbReference>
<evidence type="ECO:0000256" key="1">
    <source>
        <dbReference type="ARBA" id="ARBA00004481"/>
    </source>
</evidence>
<dbReference type="InterPro" id="IPR023175">
    <property type="entry name" value="Vta1/CALS_N_sf"/>
</dbReference>
<dbReference type="EMBL" id="JAJGCB010000003">
    <property type="protein sequence ID" value="KAJ8993958.1"/>
    <property type="molecule type" value="Genomic_DNA"/>
</dbReference>
<dbReference type="PANTHER" id="PTHR46009">
    <property type="entry name" value="VACUOLAR PROTEIN SORTING-ASSOCIATED PROTEIN VTA1 HOMOLOG"/>
    <property type="match status" value="1"/>
</dbReference>
<evidence type="ECO:0000256" key="5">
    <source>
        <dbReference type="ARBA" id="ARBA00022490"/>
    </source>
</evidence>
<dbReference type="Pfam" id="PF04652">
    <property type="entry name" value="Vta1"/>
    <property type="match status" value="1"/>
</dbReference>
<evidence type="ECO:0000313" key="12">
    <source>
        <dbReference type="EMBL" id="KAJ8993958.1"/>
    </source>
</evidence>
<dbReference type="InterPro" id="IPR041212">
    <property type="entry name" value="Vta1_C"/>
</dbReference>
<evidence type="ECO:0000256" key="3">
    <source>
        <dbReference type="ARBA" id="ARBA00007895"/>
    </source>
</evidence>
<evidence type="ECO:0000313" key="13">
    <source>
        <dbReference type="Proteomes" id="UP001161757"/>
    </source>
</evidence>
<feature type="domain" description="Vta1 C-terminal" evidence="11">
    <location>
        <begin position="448"/>
        <end position="485"/>
    </location>
</feature>
<feature type="region of interest" description="Disordered" evidence="9">
    <location>
        <begin position="159"/>
        <end position="443"/>
    </location>
</feature>
<dbReference type="Proteomes" id="UP001161757">
    <property type="component" value="Unassembled WGS sequence"/>
</dbReference>
<keyword evidence="7" id="KW-0653">Protein transport</keyword>
<evidence type="ECO:0000256" key="8">
    <source>
        <dbReference type="ARBA" id="ARBA00023136"/>
    </source>
</evidence>
<keyword evidence="6" id="KW-0967">Endosome</keyword>
<evidence type="ECO:0000259" key="10">
    <source>
        <dbReference type="Pfam" id="PF04652"/>
    </source>
</evidence>
<evidence type="ECO:0000259" key="11">
    <source>
        <dbReference type="Pfam" id="PF18097"/>
    </source>
</evidence>
<dbReference type="Gene3D" id="1.25.40.270">
    <property type="entry name" value="Vacuolar protein sorting-associated protein vta1"/>
    <property type="match status" value="1"/>
</dbReference>
<dbReference type="InterPro" id="IPR039431">
    <property type="entry name" value="Vta1/CALS_N"/>
</dbReference>
<dbReference type="PANTHER" id="PTHR46009:SF1">
    <property type="entry name" value="VACUOLAR PROTEIN SORTING-ASSOCIATED PROTEIN VTA1 HOMOLOG"/>
    <property type="match status" value="1"/>
</dbReference>
<evidence type="ECO:0000256" key="9">
    <source>
        <dbReference type="SAM" id="MobiDB-lite"/>
    </source>
</evidence>
<evidence type="ECO:0008006" key="14">
    <source>
        <dbReference type="Google" id="ProtNLM"/>
    </source>
</evidence>
<evidence type="ECO:0000256" key="2">
    <source>
        <dbReference type="ARBA" id="ARBA00004496"/>
    </source>
</evidence>
<keyword evidence="8" id="KW-0472">Membrane</keyword>
<comment type="subcellular location">
    <subcellularLocation>
        <location evidence="2">Cytoplasm</location>
    </subcellularLocation>
    <subcellularLocation>
        <location evidence="1">Endosome membrane</location>
        <topology evidence="1">Peripheral membrane protein</topology>
    </subcellularLocation>
</comment>
<dbReference type="InterPro" id="IPR044538">
    <property type="entry name" value="Vta1-like"/>
</dbReference>
<dbReference type="GO" id="GO:0015031">
    <property type="term" value="P:protein transport"/>
    <property type="evidence" value="ECO:0007669"/>
    <property type="project" value="UniProtKB-KW"/>
</dbReference>
<dbReference type="GO" id="GO:0005771">
    <property type="term" value="C:multivesicular body"/>
    <property type="evidence" value="ECO:0007669"/>
    <property type="project" value="TreeGrafter"/>
</dbReference>
<keyword evidence="4" id="KW-0813">Transport</keyword>
<organism evidence="12 13">
    <name type="scientific">Exophiala dermatitidis</name>
    <name type="common">Black yeast-like fungus</name>
    <name type="synonym">Wangiella dermatitidis</name>
    <dbReference type="NCBI Taxonomy" id="5970"/>
    <lineage>
        <taxon>Eukaryota</taxon>
        <taxon>Fungi</taxon>
        <taxon>Dikarya</taxon>
        <taxon>Ascomycota</taxon>
        <taxon>Pezizomycotina</taxon>
        <taxon>Eurotiomycetes</taxon>
        <taxon>Chaetothyriomycetidae</taxon>
        <taxon>Chaetothyriales</taxon>
        <taxon>Herpotrichiellaceae</taxon>
        <taxon>Exophiala</taxon>
    </lineage>
</organism>
<protein>
    <recommendedName>
        <fullName evidence="14">Vacuolar protein sorting-associated protein VTA1</fullName>
    </recommendedName>
</protein>
<feature type="compositionally biased region" description="Basic and acidic residues" evidence="9">
    <location>
        <begin position="220"/>
        <end position="229"/>
    </location>
</feature>
<feature type="domain" description="Vta1/callose synthase N-terminal" evidence="10">
    <location>
        <begin position="14"/>
        <end position="156"/>
    </location>
</feature>
<dbReference type="GO" id="GO:0010008">
    <property type="term" value="C:endosome membrane"/>
    <property type="evidence" value="ECO:0007669"/>
    <property type="project" value="UniProtKB-SubCell"/>
</dbReference>
<feature type="compositionally biased region" description="Pro residues" evidence="9">
    <location>
        <begin position="393"/>
        <end position="419"/>
    </location>
</feature>
<evidence type="ECO:0000256" key="6">
    <source>
        <dbReference type="ARBA" id="ARBA00022753"/>
    </source>
</evidence>
<name>A0AAN6IXR2_EXODE</name>
<comment type="caution">
    <text evidence="12">The sequence shown here is derived from an EMBL/GenBank/DDBJ whole genome shotgun (WGS) entry which is preliminary data.</text>
</comment>